<evidence type="ECO:0000313" key="2">
    <source>
        <dbReference type="EMBL" id="TDP97702.1"/>
    </source>
</evidence>
<name>A0A4R6SCN0_LABRH</name>
<dbReference type="RefSeq" id="WP_133850868.1">
    <property type="nucleotide sequence ID" value="NZ_SNXZ01000003.1"/>
</dbReference>
<dbReference type="InterPro" id="IPR011576">
    <property type="entry name" value="Pyridox_Oxase_N"/>
</dbReference>
<dbReference type="Proteomes" id="UP000295444">
    <property type="component" value="Unassembled WGS sequence"/>
</dbReference>
<dbReference type="InterPro" id="IPR024031">
    <property type="entry name" value="MSMEG_5819/OxyR"/>
</dbReference>
<evidence type="ECO:0000313" key="3">
    <source>
        <dbReference type="Proteomes" id="UP000295444"/>
    </source>
</evidence>
<feature type="domain" description="Pyridoxamine 5'-phosphate oxidase N-terminal" evidence="1">
    <location>
        <begin position="16"/>
        <end position="107"/>
    </location>
</feature>
<comment type="caution">
    <text evidence="2">The sequence shown here is derived from an EMBL/GenBank/DDBJ whole genome shotgun (WGS) entry which is preliminary data.</text>
</comment>
<evidence type="ECO:0000259" key="1">
    <source>
        <dbReference type="Pfam" id="PF01243"/>
    </source>
</evidence>
<accession>A0A4R6SCN0</accession>
<proteinExistence type="predicted"/>
<dbReference type="NCBIfam" id="TIGR04023">
    <property type="entry name" value="PPOX_MSMEG_5819"/>
    <property type="match status" value="1"/>
</dbReference>
<dbReference type="AlphaFoldDB" id="A0A4R6SCN0"/>
<protein>
    <submittedName>
        <fullName evidence="2">Pyridoxamine 5'-phosphate oxidase family protein</fullName>
    </submittedName>
</protein>
<dbReference type="Gene3D" id="2.30.110.10">
    <property type="entry name" value="Electron Transport, Fmn-binding Protein, Chain A"/>
    <property type="match status" value="1"/>
</dbReference>
<dbReference type="EMBL" id="SNXZ01000003">
    <property type="protein sequence ID" value="TDP97702.1"/>
    <property type="molecule type" value="Genomic_DNA"/>
</dbReference>
<gene>
    <name evidence="2" type="ORF">EV186_103666</name>
</gene>
<sequence length="146" mass="16276">MRDVALDCFTDNEITYLKGQRIGRLATIGLDGAPHVGPVGFCLGTAYEEIWLPGPGLLESKKWRDIRNEPRVSFVVDDLASVDPWLPRGILIRGRGKLHRSGGVARFGKRAGSAWIEIRPRRITSWGIEGPEWSLAGRRRSRTVAD</sequence>
<keyword evidence="3" id="KW-1185">Reference proteome</keyword>
<dbReference type="SUPFAM" id="SSF50475">
    <property type="entry name" value="FMN-binding split barrel"/>
    <property type="match status" value="1"/>
</dbReference>
<dbReference type="Pfam" id="PF01243">
    <property type="entry name" value="PNPOx_N"/>
    <property type="match status" value="1"/>
</dbReference>
<dbReference type="OrthoDB" id="3693562at2"/>
<organism evidence="2 3">
    <name type="scientific">Labedaea rhizosphaerae</name>
    <dbReference type="NCBI Taxonomy" id="598644"/>
    <lineage>
        <taxon>Bacteria</taxon>
        <taxon>Bacillati</taxon>
        <taxon>Actinomycetota</taxon>
        <taxon>Actinomycetes</taxon>
        <taxon>Pseudonocardiales</taxon>
        <taxon>Pseudonocardiaceae</taxon>
        <taxon>Labedaea</taxon>
    </lineage>
</organism>
<reference evidence="2 3" key="1">
    <citation type="submission" date="2019-03" db="EMBL/GenBank/DDBJ databases">
        <title>Genomic Encyclopedia of Type Strains, Phase IV (KMG-IV): sequencing the most valuable type-strain genomes for metagenomic binning, comparative biology and taxonomic classification.</title>
        <authorList>
            <person name="Goeker M."/>
        </authorList>
    </citation>
    <scope>NUCLEOTIDE SEQUENCE [LARGE SCALE GENOMIC DNA]</scope>
    <source>
        <strain evidence="2 3">DSM 45361</strain>
    </source>
</reference>
<dbReference type="InterPro" id="IPR012349">
    <property type="entry name" value="Split_barrel_FMN-bd"/>
</dbReference>